<dbReference type="InterPro" id="IPR001680">
    <property type="entry name" value="WD40_rpt"/>
</dbReference>
<feature type="repeat" description="WD" evidence="8">
    <location>
        <begin position="484"/>
        <end position="517"/>
    </location>
</feature>
<organism evidence="11">
    <name type="scientific">Clastoptera arizonana</name>
    <name type="common">Arizona spittle bug</name>
    <dbReference type="NCBI Taxonomy" id="38151"/>
    <lineage>
        <taxon>Eukaryota</taxon>
        <taxon>Metazoa</taxon>
        <taxon>Ecdysozoa</taxon>
        <taxon>Arthropoda</taxon>
        <taxon>Hexapoda</taxon>
        <taxon>Insecta</taxon>
        <taxon>Pterygota</taxon>
        <taxon>Neoptera</taxon>
        <taxon>Paraneoptera</taxon>
        <taxon>Hemiptera</taxon>
        <taxon>Auchenorrhyncha</taxon>
        <taxon>Cercopoidea</taxon>
        <taxon>Clastopteridae</taxon>
        <taxon>Clastoptera</taxon>
    </lineage>
</organism>
<comment type="subcellular location">
    <subcellularLocation>
        <location evidence="1">Cytoplasm</location>
        <location evidence="1">Cytoskeleton</location>
        <location evidence="1">Cilium axoneme</location>
    </subcellularLocation>
</comment>
<protein>
    <submittedName>
        <fullName evidence="11">Uncharacterized protein</fullName>
    </submittedName>
</protein>
<feature type="compositionally biased region" description="Low complexity" evidence="10">
    <location>
        <begin position="1361"/>
        <end position="1372"/>
    </location>
</feature>
<evidence type="ECO:0000256" key="7">
    <source>
        <dbReference type="ARBA" id="ARBA00023273"/>
    </source>
</evidence>
<dbReference type="PROSITE" id="PS50082">
    <property type="entry name" value="WD_REPEATS_2"/>
    <property type="match status" value="1"/>
</dbReference>
<feature type="coiled-coil region" evidence="9">
    <location>
        <begin position="1425"/>
        <end position="1470"/>
    </location>
</feature>
<evidence type="ECO:0000256" key="10">
    <source>
        <dbReference type="SAM" id="MobiDB-lite"/>
    </source>
</evidence>
<keyword evidence="3 8" id="KW-0853">WD repeat</keyword>
<dbReference type="PANTHER" id="PTHR14885:SF3">
    <property type="entry name" value="CILIA- AND FLAGELLA-ASSOCIATED PROTEIN 44"/>
    <property type="match status" value="1"/>
</dbReference>
<evidence type="ECO:0000256" key="4">
    <source>
        <dbReference type="ARBA" id="ARBA00022737"/>
    </source>
</evidence>
<evidence type="ECO:0000256" key="8">
    <source>
        <dbReference type="PROSITE-ProRule" id="PRU00221"/>
    </source>
</evidence>
<name>A0A1B6CQQ9_9HEMI</name>
<evidence type="ECO:0000256" key="5">
    <source>
        <dbReference type="ARBA" id="ARBA00023054"/>
    </source>
</evidence>
<accession>A0A1B6CQQ9</accession>
<feature type="coiled-coil region" evidence="9">
    <location>
        <begin position="1512"/>
        <end position="1560"/>
    </location>
</feature>
<proteinExistence type="predicted"/>
<feature type="region of interest" description="Disordered" evidence="10">
    <location>
        <begin position="1361"/>
        <end position="1380"/>
    </location>
</feature>
<keyword evidence="5 9" id="KW-0175">Coiled coil</keyword>
<keyword evidence="6" id="KW-0206">Cytoskeleton</keyword>
<dbReference type="InterPro" id="IPR015943">
    <property type="entry name" value="WD40/YVTN_repeat-like_dom_sf"/>
</dbReference>
<keyword evidence="2" id="KW-0963">Cytoplasm</keyword>
<evidence type="ECO:0000256" key="9">
    <source>
        <dbReference type="SAM" id="Coils"/>
    </source>
</evidence>
<gene>
    <name evidence="11" type="ORF">g.12641</name>
</gene>
<evidence type="ECO:0000256" key="2">
    <source>
        <dbReference type="ARBA" id="ARBA00022490"/>
    </source>
</evidence>
<dbReference type="Pfam" id="PF00400">
    <property type="entry name" value="WD40"/>
    <property type="match status" value="1"/>
</dbReference>
<dbReference type="SUPFAM" id="SSF50978">
    <property type="entry name" value="WD40 repeat-like"/>
    <property type="match status" value="2"/>
</dbReference>
<dbReference type="GO" id="GO:0005930">
    <property type="term" value="C:axoneme"/>
    <property type="evidence" value="ECO:0007669"/>
    <property type="project" value="UniProtKB-SubCell"/>
</dbReference>
<dbReference type="GO" id="GO:0003341">
    <property type="term" value="P:cilium movement"/>
    <property type="evidence" value="ECO:0007669"/>
    <property type="project" value="UniProtKB-ARBA"/>
</dbReference>
<evidence type="ECO:0000256" key="1">
    <source>
        <dbReference type="ARBA" id="ARBA00004430"/>
    </source>
</evidence>
<sequence length="1895" mass="216497">MSKSSGESLHVEEESINEDDSINSVFESKDYISEPIITSGFPTDISFEFHHSFGYDCRRYFNLCSADDETLIFLSGNLIHMYNVSTDELEFRRSAGGGGLGHVAKNPKLPHLAVGEKGQNPLIIVYEWPSFEIISVLKDGTTQAYTHLNYSPNGDMLCSQGGEPDFLITVWNWEESKIILRCKSHGQDVWNVKFSLYVPGQLVTSGLGHIKFWKMAETFTGLKLKGELGRFGKTEICDIIGIFAMADETVLSGSEWGNILVWEAGLIKLEVRQIGNITCHEGAINHIHYESVTDEVTTIGSDGWIKMWTYSTIELADPPEEDRFIEMHPLYKLQLSDSIGTSNLLSLVKRNDNVGDYVWFAQDSKGGIFSVTLNSSDPVQKIERLLSCHPGVVVAVAASPTALDIATLGEEGCLNVYSVLNKSLIGRRQFKAGGKCLIWLPTNVEASGAVLVGGFTDGQIRVIMLKMKNLLPLKNDYIHIIQISKPHTLAVNKISLNPKGSILTTGGEDGTVFVYQIINIKHITLQPIGFIDVPGPVTYIEWKANENTEALISCYNGHIVKVNLPELKLFTSNTYKIDLQQNVIKFVSVKSKILRELLLEEIEAKRLEKLEKKKLELEKVKAENPGWEIDEELFLEEQEGEVEPLPPLFYPEKIAPILFAKYTPQKTIWVSPAGYDAGYVYEYVFGQKEPVRCTLISGAQDLEIHSFLEIFQGQYIVLGLANGKIRLVKVNKEQQGDLSEYMELSMHDNNNGIINQIVINHNNTMIYSCGSDGNIFSFYLNKQREDTYSRRTIVSNFRLDIETIPDIDGLFELSLEELKQKEVSEQDQESANREKEKVVHATKGLKQRFENILVMNEQLADYLKLSHNEFEFDTRITSCIQDKIQQENNLLQQQTAYATEKSRLKLEKIKRYILDPINTFTVAVCGISKDITVETFKLTGLSKEFVFADEEVKKLLKLDSQASDNFTGSERAESRPRSTCYKKLGHVEPIDSRFRLGLGFLARYDPKINKLDIKAQRLLERIKKAITFREDREREWQAFLSKKPNLDVKDPADLEALRIAKETIGDFKLKSSETYHVPEHLRVTPLDKYAQLLGIHKEIFQTYNNFNNKVLKLRTDKIFLEMKIQQLIHNLKVIQDKLPIEKRKEFPNINELNFTHFPENIFKLSNEDDANNIGAPFELDNQNNTVSDELTQLTKHSSLESGKLSIDSNTHTSWDIQMTSEEMIRLLYEQDTIYREIKLSIEHFDKRTDQLCTERIQVALITKYLEIFFLTSYQEFIIIKSYSSTEDDLFDKKQTSILELEAKSDELSSMQFDITSNDNEMTEHEETLAALTKEFHTLVSGNKFKAFLSSIFKKKIKIVSSTSDSDSDSSSSSDDDEDDELDLIDEDEDDQAFLALRLDKSVCPEGCDKKVYNTVQQMRESRYEIEKSIFDLKKANEQFQKEENNLIKLVSKLDNNVSRIVEELNKVQKDKQKKLNAVEGLAVLKFSQFQHFQSNYKLQILNKCLLCPNGMVVRLNRRMFELEDDIKKQKYEYKLHRMTREKLKKYLETLAESLTTLKEEVTGTRLKKLGKDVLEDPMEIIVLKTMINEMNSKFEINSIRSHMDKEVEKAETNILVQSEKLADLVEESTKKINLLTMLTEENSNLVKLLVDLNTKKEKQISQGLSDFSDEISKLESVHKNQMDERLKLFQEYKLLRLEKGACRPSSSGDGGLLPTISKYEDIDQIHDDYQELIMAAVNNQLDQIFQAATEKVDKIIEADHPSRIVEDFMVDLIDKVVSESKERMGAKSDDVDVLSSDLQFIEEPDDVEDEMLQIKTEEEIVKKSFSTVHRKSLESLAAKTVDDILLTASMILKERSKKESSEIIHEDVKLTSGEALVNELLEEIMFDINDSLNHG</sequence>
<reference evidence="11" key="1">
    <citation type="submission" date="2015-12" db="EMBL/GenBank/DDBJ databases">
        <title>De novo transcriptome assembly of four potential Pierce s Disease insect vectors from Arizona vineyards.</title>
        <authorList>
            <person name="Tassone E.E."/>
        </authorList>
    </citation>
    <scope>NUCLEOTIDE SEQUENCE</scope>
</reference>
<keyword evidence="7" id="KW-0966">Cell projection</keyword>
<dbReference type="SMART" id="SM00320">
    <property type="entry name" value="WD40"/>
    <property type="match status" value="6"/>
</dbReference>
<dbReference type="EMBL" id="GEDC01021412">
    <property type="protein sequence ID" value="JAS15886.1"/>
    <property type="molecule type" value="Transcribed_RNA"/>
</dbReference>
<dbReference type="SUPFAM" id="SSF101898">
    <property type="entry name" value="NHL repeat"/>
    <property type="match status" value="1"/>
</dbReference>
<evidence type="ECO:0000256" key="3">
    <source>
        <dbReference type="ARBA" id="ARBA00022574"/>
    </source>
</evidence>
<dbReference type="PANTHER" id="PTHR14885">
    <property type="entry name" value="CILIA- AND FLAGELLA-ASSOCIATED PROTEIN 43-RELATED"/>
    <property type="match status" value="1"/>
</dbReference>
<evidence type="ECO:0000256" key="6">
    <source>
        <dbReference type="ARBA" id="ARBA00023212"/>
    </source>
</evidence>
<dbReference type="Gene3D" id="2.130.10.10">
    <property type="entry name" value="YVTN repeat-like/Quinoprotein amine dehydrogenase"/>
    <property type="match status" value="2"/>
</dbReference>
<keyword evidence="4" id="KW-0677">Repeat</keyword>
<dbReference type="InterPro" id="IPR036322">
    <property type="entry name" value="WD40_repeat_dom_sf"/>
</dbReference>
<evidence type="ECO:0000313" key="11">
    <source>
        <dbReference type="EMBL" id="JAS15886.1"/>
    </source>
</evidence>